<dbReference type="GO" id="GO:0006351">
    <property type="term" value="P:DNA-templated transcription"/>
    <property type="evidence" value="ECO:0007669"/>
    <property type="project" value="InterPro"/>
</dbReference>
<keyword evidence="5" id="KW-0539">Nucleus</keyword>
<keyword evidence="2" id="KW-0853">WD repeat</keyword>
<dbReference type="PANTHER" id="PTHR13831:SF0">
    <property type="entry name" value="PROTEIN HIRA"/>
    <property type="match status" value="1"/>
</dbReference>
<dbReference type="PANTHER" id="PTHR13831">
    <property type="entry name" value="MEMBER OF THE HIR1 FAMILY OF WD-REPEAT PROTEINS"/>
    <property type="match status" value="1"/>
</dbReference>
<comment type="caution">
    <text evidence="7">The sequence shown here is derived from an EMBL/GenBank/DDBJ whole genome shotgun (WGS) entry which is preliminary data.</text>
</comment>
<proteinExistence type="predicted"/>
<dbReference type="EMBL" id="BPLR01004787">
    <property type="protein sequence ID" value="GIX97492.1"/>
    <property type="molecule type" value="Genomic_DNA"/>
</dbReference>
<dbReference type="Proteomes" id="UP001054945">
    <property type="component" value="Unassembled WGS sequence"/>
</dbReference>
<keyword evidence="4" id="KW-0156">Chromatin regulator</keyword>
<keyword evidence="3" id="KW-0677">Repeat</keyword>
<dbReference type="GO" id="GO:0000417">
    <property type="term" value="C:HIR complex"/>
    <property type="evidence" value="ECO:0007669"/>
    <property type="project" value="TreeGrafter"/>
</dbReference>
<dbReference type="Pfam" id="PF07569">
    <property type="entry name" value="Hira"/>
    <property type="match status" value="1"/>
</dbReference>
<evidence type="ECO:0000313" key="7">
    <source>
        <dbReference type="EMBL" id="GIX97492.1"/>
    </source>
</evidence>
<evidence type="ECO:0000256" key="3">
    <source>
        <dbReference type="ARBA" id="ARBA00022737"/>
    </source>
</evidence>
<dbReference type="AlphaFoldDB" id="A0AAV4PJG9"/>
<dbReference type="GO" id="GO:0006355">
    <property type="term" value="P:regulation of DNA-templated transcription"/>
    <property type="evidence" value="ECO:0007669"/>
    <property type="project" value="InterPro"/>
</dbReference>
<evidence type="ECO:0000256" key="1">
    <source>
        <dbReference type="ARBA" id="ARBA00004123"/>
    </source>
</evidence>
<dbReference type="InterPro" id="IPR031120">
    <property type="entry name" value="HIR1-like"/>
</dbReference>
<evidence type="ECO:0000256" key="2">
    <source>
        <dbReference type="ARBA" id="ARBA00022574"/>
    </source>
</evidence>
<evidence type="ECO:0000256" key="4">
    <source>
        <dbReference type="ARBA" id="ARBA00022853"/>
    </source>
</evidence>
<name>A0AAV4PJG9_CAEEX</name>
<dbReference type="GO" id="GO:0005634">
    <property type="term" value="C:nucleus"/>
    <property type="evidence" value="ECO:0007669"/>
    <property type="project" value="UniProtKB-SubCell"/>
</dbReference>
<feature type="domain" description="Protein HIRA-like C-terminal" evidence="6">
    <location>
        <begin position="29"/>
        <end position="107"/>
    </location>
</feature>
<dbReference type="InterPro" id="IPR011494">
    <property type="entry name" value="HIRA-like_C"/>
</dbReference>
<comment type="subcellular location">
    <subcellularLocation>
        <location evidence="1">Nucleus</location>
    </subcellularLocation>
</comment>
<dbReference type="GO" id="GO:0000785">
    <property type="term" value="C:chromatin"/>
    <property type="evidence" value="ECO:0007669"/>
    <property type="project" value="TreeGrafter"/>
</dbReference>
<protein>
    <submittedName>
        <fullName evidence="7">Protein HIRA</fullName>
    </submittedName>
</protein>
<sequence>MVSLSNGKSYIFSPDMKAWLLLSNGTILPLAALQGQTQNKTMRLARGIMSSDPNLRQIGTLSHLDNQLAASLSLKSSKEYKFWLLFSSPVFGTRSLEARLRDLCDGLLGQ</sequence>
<reference evidence="7 8" key="1">
    <citation type="submission" date="2021-06" db="EMBL/GenBank/DDBJ databases">
        <title>Caerostris extrusa draft genome.</title>
        <authorList>
            <person name="Kono N."/>
            <person name="Arakawa K."/>
        </authorList>
    </citation>
    <scope>NUCLEOTIDE SEQUENCE [LARGE SCALE GENOMIC DNA]</scope>
</reference>
<organism evidence="7 8">
    <name type="scientific">Caerostris extrusa</name>
    <name type="common">Bark spider</name>
    <name type="synonym">Caerostris bankana</name>
    <dbReference type="NCBI Taxonomy" id="172846"/>
    <lineage>
        <taxon>Eukaryota</taxon>
        <taxon>Metazoa</taxon>
        <taxon>Ecdysozoa</taxon>
        <taxon>Arthropoda</taxon>
        <taxon>Chelicerata</taxon>
        <taxon>Arachnida</taxon>
        <taxon>Araneae</taxon>
        <taxon>Araneomorphae</taxon>
        <taxon>Entelegynae</taxon>
        <taxon>Araneoidea</taxon>
        <taxon>Araneidae</taxon>
        <taxon>Caerostris</taxon>
    </lineage>
</organism>
<dbReference type="GO" id="GO:0006338">
    <property type="term" value="P:chromatin remodeling"/>
    <property type="evidence" value="ECO:0007669"/>
    <property type="project" value="InterPro"/>
</dbReference>
<gene>
    <name evidence="7" type="primary">hira</name>
    <name evidence="7" type="ORF">CEXT_4161</name>
</gene>
<keyword evidence="8" id="KW-1185">Reference proteome</keyword>
<accession>A0AAV4PJG9</accession>
<evidence type="ECO:0000313" key="8">
    <source>
        <dbReference type="Proteomes" id="UP001054945"/>
    </source>
</evidence>
<evidence type="ECO:0000259" key="6">
    <source>
        <dbReference type="Pfam" id="PF07569"/>
    </source>
</evidence>
<dbReference type="GO" id="GO:0031491">
    <property type="term" value="F:nucleosome binding"/>
    <property type="evidence" value="ECO:0007669"/>
    <property type="project" value="TreeGrafter"/>
</dbReference>
<evidence type="ECO:0000256" key="5">
    <source>
        <dbReference type="ARBA" id="ARBA00023242"/>
    </source>
</evidence>